<dbReference type="Gramene" id="CDY19054">
    <property type="protein sequence ID" value="CDY19054"/>
    <property type="gene ID" value="GSBRNA2T00006322001"/>
</dbReference>
<dbReference type="OrthoDB" id="1113949at2759"/>
<accession>A0A078G0S1</accession>
<feature type="compositionally biased region" description="Basic and acidic residues" evidence="1">
    <location>
        <begin position="89"/>
        <end position="103"/>
    </location>
</feature>
<evidence type="ECO:0000313" key="2">
    <source>
        <dbReference type="EMBL" id="CDY19054.1"/>
    </source>
</evidence>
<dbReference type="EMBL" id="LK032091">
    <property type="protein sequence ID" value="CDY19054.1"/>
    <property type="molecule type" value="Genomic_DNA"/>
</dbReference>
<evidence type="ECO:0000256" key="1">
    <source>
        <dbReference type="SAM" id="MobiDB-lite"/>
    </source>
</evidence>
<dbReference type="STRING" id="3708.A0A078G0S1"/>
<sequence>MGACGSKPKESHIVESLVPTDNVVVDSKNETDTTLVQLEESVQVLETIVYDMFDSQEKTEESSDEAKTEGETKEDSSEATEAEPTPEAVKSDEKVPSETEPPKQETAPAKTDEAPLVIL</sequence>
<gene>
    <name evidence="2" type="primary">BnaC01g20140D</name>
    <name evidence="2" type="ORF">GSBRNA2T00006322001</name>
</gene>
<keyword evidence="3" id="KW-1185">Reference proteome</keyword>
<evidence type="ECO:0000313" key="3">
    <source>
        <dbReference type="Proteomes" id="UP000028999"/>
    </source>
</evidence>
<dbReference type="PaxDb" id="3708-A0A078G0S1"/>
<dbReference type="AlphaFoldDB" id="A0A078G0S1"/>
<proteinExistence type="predicted"/>
<feature type="compositionally biased region" description="Basic and acidic residues" evidence="1">
    <location>
        <begin position="55"/>
        <end position="76"/>
    </location>
</feature>
<feature type="region of interest" description="Disordered" evidence="1">
    <location>
        <begin position="53"/>
        <end position="119"/>
    </location>
</feature>
<dbReference type="Proteomes" id="UP000028999">
    <property type="component" value="Unassembled WGS sequence"/>
</dbReference>
<name>A0A078G0S1_BRANA</name>
<organism evidence="2 3">
    <name type="scientific">Brassica napus</name>
    <name type="common">Rape</name>
    <dbReference type="NCBI Taxonomy" id="3708"/>
    <lineage>
        <taxon>Eukaryota</taxon>
        <taxon>Viridiplantae</taxon>
        <taxon>Streptophyta</taxon>
        <taxon>Embryophyta</taxon>
        <taxon>Tracheophyta</taxon>
        <taxon>Spermatophyta</taxon>
        <taxon>Magnoliopsida</taxon>
        <taxon>eudicotyledons</taxon>
        <taxon>Gunneridae</taxon>
        <taxon>Pentapetalae</taxon>
        <taxon>rosids</taxon>
        <taxon>malvids</taxon>
        <taxon>Brassicales</taxon>
        <taxon>Brassicaceae</taxon>
        <taxon>Brassiceae</taxon>
        <taxon>Brassica</taxon>
    </lineage>
</organism>
<reference evidence="2 3" key="1">
    <citation type="journal article" date="2014" name="Science">
        <title>Plant genetics. Early allopolyploid evolution in the post-Neolithic Brassica napus oilseed genome.</title>
        <authorList>
            <person name="Chalhoub B."/>
            <person name="Denoeud F."/>
            <person name="Liu S."/>
            <person name="Parkin I.A."/>
            <person name="Tang H."/>
            <person name="Wang X."/>
            <person name="Chiquet J."/>
            <person name="Belcram H."/>
            <person name="Tong C."/>
            <person name="Samans B."/>
            <person name="Correa M."/>
            <person name="Da Silva C."/>
            <person name="Just J."/>
            <person name="Falentin C."/>
            <person name="Koh C.S."/>
            <person name="Le Clainche I."/>
            <person name="Bernard M."/>
            <person name="Bento P."/>
            <person name="Noel B."/>
            <person name="Labadie K."/>
            <person name="Alberti A."/>
            <person name="Charles M."/>
            <person name="Arnaud D."/>
            <person name="Guo H."/>
            <person name="Daviaud C."/>
            <person name="Alamery S."/>
            <person name="Jabbari K."/>
            <person name="Zhao M."/>
            <person name="Edger P.P."/>
            <person name="Chelaifa H."/>
            <person name="Tack D."/>
            <person name="Lassalle G."/>
            <person name="Mestiri I."/>
            <person name="Schnel N."/>
            <person name="Le Paslier M.C."/>
            <person name="Fan G."/>
            <person name="Renault V."/>
            <person name="Bayer P.E."/>
            <person name="Golicz A.A."/>
            <person name="Manoli S."/>
            <person name="Lee T.H."/>
            <person name="Thi V.H."/>
            <person name="Chalabi S."/>
            <person name="Hu Q."/>
            <person name="Fan C."/>
            <person name="Tollenaere R."/>
            <person name="Lu Y."/>
            <person name="Battail C."/>
            <person name="Shen J."/>
            <person name="Sidebottom C.H."/>
            <person name="Wang X."/>
            <person name="Canaguier A."/>
            <person name="Chauveau A."/>
            <person name="Berard A."/>
            <person name="Deniot G."/>
            <person name="Guan M."/>
            <person name="Liu Z."/>
            <person name="Sun F."/>
            <person name="Lim Y.P."/>
            <person name="Lyons E."/>
            <person name="Town C.D."/>
            <person name="Bancroft I."/>
            <person name="Wang X."/>
            <person name="Meng J."/>
            <person name="Ma J."/>
            <person name="Pires J.C."/>
            <person name="King G.J."/>
            <person name="Brunel D."/>
            <person name="Delourme R."/>
            <person name="Renard M."/>
            <person name="Aury J.M."/>
            <person name="Adams K.L."/>
            <person name="Batley J."/>
            <person name="Snowdon R.J."/>
            <person name="Tost J."/>
            <person name="Edwards D."/>
            <person name="Zhou Y."/>
            <person name="Hua W."/>
            <person name="Sharpe A.G."/>
            <person name="Paterson A.H."/>
            <person name="Guan C."/>
            <person name="Wincker P."/>
        </authorList>
    </citation>
    <scope>NUCLEOTIDE SEQUENCE [LARGE SCALE GENOMIC DNA]</scope>
    <source>
        <strain evidence="3">cv. Darmor-bzh</strain>
    </source>
</reference>
<protein>
    <submittedName>
        <fullName evidence="2">BnaC01g20140D protein</fullName>
    </submittedName>
</protein>